<feature type="domain" description="Glycosyl transferase family 1" evidence="1">
    <location>
        <begin position="187"/>
        <end position="346"/>
    </location>
</feature>
<dbReference type="Pfam" id="PF00534">
    <property type="entry name" value="Glycos_transf_1"/>
    <property type="match status" value="1"/>
</dbReference>
<evidence type="ECO:0000259" key="2">
    <source>
        <dbReference type="Pfam" id="PF13477"/>
    </source>
</evidence>
<dbReference type="GO" id="GO:0016757">
    <property type="term" value="F:glycosyltransferase activity"/>
    <property type="evidence" value="ECO:0007669"/>
    <property type="project" value="InterPro"/>
</dbReference>
<organism evidence="3 4">
    <name type="scientific">Bacteroides pyogenes F0041</name>
    <dbReference type="NCBI Taxonomy" id="1321819"/>
    <lineage>
        <taxon>Bacteria</taxon>
        <taxon>Pseudomonadati</taxon>
        <taxon>Bacteroidota</taxon>
        <taxon>Bacteroidia</taxon>
        <taxon>Bacteroidales</taxon>
        <taxon>Bacteroidaceae</taxon>
        <taxon>Bacteroides</taxon>
    </lineage>
</organism>
<dbReference type="HOGENOM" id="CLU_009583_8_1_10"/>
<dbReference type="Gene3D" id="3.40.50.2000">
    <property type="entry name" value="Glycogen Phosphorylase B"/>
    <property type="match status" value="2"/>
</dbReference>
<dbReference type="OrthoDB" id="9790710at2"/>
<dbReference type="InterPro" id="IPR001296">
    <property type="entry name" value="Glyco_trans_1"/>
</dbReference>
<dbReference type="PANTHER" id="PTHR12526:SF630">
    <property type="entry name" value="GLYCOSYLTRANSFERASE"/>
    <property type="match status" value="1"/>
</dbReference>
<evidence type="ECO:0000259" key="1">
    <source>
        <dbReference type="Pfam" id="PF00534"/>
    </source>
</evidence>
<accession>U2E9Q6</accession>
<proteinExistence type="predicted"/>
<name>U2E9Q6_9BACE</name>
<dbReference type="SUPFAM" id="SSF53756">
    <property type="entry name" value="UDP-Glycosyltransferase/glycogen phosphorylase"/>
    <property type="match status" value="1"/>
</dbReference>
<dbReference type="CDD" id="cd03808">
    <property type="entry name" value="GT4_CapM-like"/>
    <property type="match status" value="1"/>
</dbReference>
<dbReference type="Pfam" id="PF13477">
    <property type="entry name" value="Glyco_trans_4_2"/>
    <property type="match status" value="1"/>
</dbReference>
<dbReference type="PANTHER" id="PTHR12526">
    <property type="entry name" value="GLYCOSYLTRANSFERASE"/>
    <property type="match status" value="1"/>
</dbReference>
<evidence type="ECO:0000313" key="4">
    <source>
        <dbReference type="Proteomes" id="UP000016496"/>
    </source>
</evidence>
<dbReference type="PATRIC" id="fig|1321819.3.peg.22"/>
<sequence length="369" mass="42454">MNNNRVLVLTNSYIGLYSFRREVFQAIRNKEYEVFISCPIEDNQEKADWFKNIGCKIIDTQFNRKGTNPIADFNLMLTYRKLIKEIKPFVVLSYTIKPNLYGGMACGLCGVPQISNITGLGGAVENPGLMQKITILLYKLGFRKIACTFFQNDTNRQFCLEHGMVKGRSRLIPGSGVNLEYHTEKPYPLENDSIRFLFISRIRREKGIDEYLAAAENLKPKYPNSEFHVIGFCEGEYEERLKNLHDKGIIVFHGMQFDVRPFIGQSNCLVHPTFYPEGMSNVLLEACATGRPIITTDRPGCCEIVDNKVNGFIVRQQNKQDCIEKIEKFINLPYELKKAMGTAARRKVEKEFDRKIVVKAYLEEIEKLR</sequence>
<dbReference type="AlphaFoldDB" id="U2E9Q6"/>
<dbReference type="InterPro" id="IPR028098">
    <property type="entry name" value="Glyco_trans_4-like_N"/>
</dbReference>
<keyword evidence="3" id="KW-0808">Transferase</keyword>
<gene>
    <name evidence="3" type="ORF">HMPREF1981_00022</name>
</gene>
<protein>
    <submittedName>
        <fullName evidence="3">Glycosyltransferase, group 1 family protein</fullName>
    </submittedName>
</protein>
<reference evidence="3 4" key="1">
    <citation type="submission" date="2013-08" db="EMBL/GenBank/DDBJ databases">
        <authorList>
            <person name="Weinstock G."/>
            <person name="Sodergren E."/>
            <person name="Wylie T."/>
            <person name="Fulton L."/>
            <person name="Fulton R."/>
            <person name="Fronick C."/>
            <person name="O'Laughlin M."/>
            <person name="Godfrey J."/>
            <person name="Miner T."/>
            <person name="Herter B."/>
            <person name="Appelbaum E."/>
            <person name="Cordes M."/>
            <person name="Lek S."/>
            <person name="Wollam A."/>
            <person name="Pepin K.H."/>
            <person name="Palsikar V.B."/>
            <person name="Mitreva M."/>
            <person name="Wilson R.K."/>
        </authorList>
    </citation>
    <scope>NUCLEOTIDE SEQUENCE [LARGE SCALE GENOMIC DNA]</scope>
    <source>
        <strain evidence="3 4">F0041</strain>
    </source>
</reference>
<dbReference type="RefSeq" id="WP_021645166.1">
    <property type="nucleotide sequence ID" value="NZ_KE993095.1"/>
</dbReference>
<dbReference type="EMBL" id="AWSV01000001">
    <property type="protein sequence ID" value="ERI89311.1"/>
    <property type="molecule type" value="Genomic_DNA"/>
</dbReference>
<dbReference type="Proteomes" id="UP000016496">
    <property type="component" value="Unassembled WGS sequence"/>
</dbReference>
<evidence type="ECO:0000313" key="3">
    <source>
        <dbReference type="EMBL" id="ERI89311.1"/>
    </source>
</evidence>
<comment type="caution">
    <text evidence="3">The sequence shown here is derived from an EMBL/GenBank/DDBJ whole genome shotgun (WGS) entry which is preliminary data.</text>
</comment>
<feature type="domain" description="Glycosyltransferase subfamily 4-like N-terminal" evidence="2">
    <location>
        <begin position="22"/>
        <end position="152"/>
    </location>
</feature>